<dbReference type="SUPFAM" id="SSF56935">
    <property type="entry name" value="Porins"/>
    <property type="match status" value="1"/>
</dbReference>
<dbReference type="EMBL" id="CP022387">
    <property type="protein sequence ID" value="ATA89907.1"/>
    <property type="molecule type" value="Genomic_DNA"/>
</dbReference>
<dbReference type="InterPro" id="IPR036942">
    <property type="entry name" value="Beta-barrel_TonB_sf"/>
</dbReference>
<evidence type="ECO:0000313" key="11">
    <source>
        <dbReference type="Proteomes" id="UP000217348"/>
    </source>
</evidence>
<dbReference type="Proteomes" id="UP000217348">
    <property type="component" value="Chromosome"/>
</dbReference>
<evidence type="ECO:0000256" key="8">
    <source>
        <dbReference type="SAM" id="SignalP"/>
    </source>
</evidence>
<keyword evidence="4 7" id="KW-0812">Transmembrane</keyword>
<feature type="domain" description="TonB-dependent receptor plug" evidence="9">
    <location>
        <begin position="122"/>
        <end position="228"/>
    </location>
</feature>
<evidence type="ECO:0000256" key="1">
    <source>
        <dbReference type="ARBA" id="ARBA00004571"/>
    </source>
</evidence>
<dbReference type="Gene3D" id="2.60.40.1120">
    <property type="entry name" value="Carboxypeptidase-like, regulatory domain"/>
    <property type="match status" value="1"/>
</dbReference>
<dbReference type="InterPro" id="IPR039426">
    <property type="entry name" value="TonB-dep_rcpt-like"/>
</dbReference>
<dbReference type="AlphaFoldDB" id="A0A250G132"/>
<dbReference type="PROSITE" id="PS52016">
    <property type="entry name" value="TONB_DEPENDENT_REC_3"/>
    <property type="match status" value="1"/>
</dbReference>
<dbReference type="Gene3D" id="2.40.170.20">
    <property type="entry name" value="TonB-dependent receptor, beta-barrel domain"/>
    <property type="match status" value="1"/>
</dbReference>
<dbReference type="SUPFAM" id="SSF49464">
    <property type="entry name" value="Carboxypeptidase regulatory domain-like"/>
    <property type="match status" value="1"/>
</dbReference>
<proteinExistence type="inferred from homology"/>
<dbReference type="GO" id="GO:0009279">
    <property type="term" value="C:cell outer membrane"/>
    <property type="evidence" value="ECO:0007669"/>
    <property type="project" value="UniProtKB-SubCell"/>
</dbReference>
<dbReference type="InterPro" id="IPR008969">
    <property type="entry name" value="CarboxyPept-like_regulatory"/>
</dbReference>
<organism evidence="10 11">
    <name type="scientific">Capnocytophaga stomatis</name>
    <dbReference type="NCBI Taxonomy" id="1848904"/>
    <lineage>
        <taxon>Bacteria</taxon>
        <taxon>Pseudomonadati</taxon>
        <taxon>Bacteroidota</taxon>
        <taxon>Flavobacteriia</taxon>
        <taxon>Flavobacteriales</taxon>
        <taxon>Flavobacteriaceae</taxon>
        <taxon>Capnocytophaga</taxon>
    </lineage>
</organism>
<dbReference type="OrthoDB" id="9768177at2"/>
<dbReference type="InterPro" id="IPR023996">
    <property type="entry name" value="TonB-dep_OMP_SusC/RagA"/>
</dbReference>
<evidence type="ECO:0000256" key="3">
    <source>
        <dbReference type="ARBA" id="ARBA00022452"/>
    </source>
</evidence>
<feature type="signal peptide" evidence="8">
    <location>
        <begin position="1"/>
        <end position="20"/>
    </location>
</feature>
<sequence>MFKQVVMMFVLMLSALSLSAQVKVTGQVTDESKSPLPGASIVVKGTSKGVVSDLDGNYEIQAEEGDVLEFSYVGFQTQARIIAKNASILGGGKLLIINVLLKEEASTLSEVVVTGYGGTREKAKLTNSIATVKKDLLEKGSFSNPAQALSGAVSGVRVTQSSGKPGATPSIVLRGGTNLDGSGSPLIVIDGQVRGGLNDINPNDIESMEVLKDAGATAIYGARANNGVILVTTKRGKAGVSSLNINAKTGYGFQSFLYDYLDAREYLYWQRNSVNAAANIYQDSSGAWKGYTTTASLNTPGGYGIGNKHFDANGNVINPNVGRDAANAAFSPMFSETLTAAQRQQLLAEGWETMIDPVTGKEIIFSDYDTKKTSFRPFSLTQDYSLSMSGGNEKGKYYAGLGYYFQEGFPIGNEYKRLNFVFNGEYRLKPWLLSSSNFSIARATWQDNINQTSDLHYYGRALTTPPTQKQYVNGEVVLGRGGGDGNPLVNAGKFFRDNVTNKFNFGQTFKVDLYKGLSLTLNGHIMFDEGIYESFNKDYLAAPNVVNQDRSTSASFSRTLRQTYNSILNYKTTLGKHTLDAMALYEFYDNYNRGFSASGREAPTDDFRDLGLTSTAEGKRGIDSHHSRIRIKSYAGRLNYDYDAKYLASFTIRKDGYSSLLGDNRWGVFPGVSAGWVFTKENFLQNITDILSFGKIRGSFGLNGNASGIGAYTLQGSYSTTKYKTEVGYLIGNLPNPGLQWEKSRTFEGGLDLGFLNNRYTLNTTYYNRLTLDKYATLPLPISSGISGINSNTGKFRNTGVEIEGTFNFIKNDNWDWTVTANATYNVNTVVKLMDNGLDRNRQNAFEVYDGTTGKKMWVGGYQEGQTPGDIYVFIAEGIFRDEAHVREIANNRIDETTNRKLYGPEEWAKLTDAEKAKGLPIQPGDVIWKDINGDGKIDQFDKEKVGNSTPKWTGGLTSTLKYKGVSLYVRMDYALGHKQYLAAGNGSLPWLLGNMQGTFNTTTDVRDTWTPENPNARYPRYLWADQNGKSNYNRVSSMFTYNASYLAFREVSLSYRFDKEMAQKLYLSDLDISLTGQNLGYWTNAKTYTPETGGFTYGLGYSLPKTIILGINLTF</sequence>
<accession>A0A250G132</accession>
<dbReference type="Pfam" id="PF13715">
    <property type="entry name" value="CarbopepD_reg_2"/>
    <property type="match status" value="1"/>
</dbReference>
<dbReference type="NCBIfam" id="TIGR04056">
    <property type="entry name" value="OMP_RagA_SusC"/>
    <property type="match status" value="1"/>
</dbReference>
<dbReference type="InterPro" id="IPR023997">
    <property type="entry name" value="TonB-dep_OMP_SusC/RagA_CS"/>
</dbReference>
<reference evidence="11" key="1">
    <citation type="submission" date="2017-06" db="EMBL/GenBank/DDBJ databases">
        <title>Capnocytophaga spp. assemblies.</title>
        <authorList>
            <person name="Gulvik C.A."/>
        </authorList>
    </citation>
    <scope>NUCLEOTIDE SEQUENCE [LARGE SCALE GENOMIC DNA]</scope>
    <source>
        <strain evidence="11">H2177</strain>
    </source>
</reference>
<evidence type="ECO:0000256" key="5">
    <source>
        <dbReference type="ARBA" id="ARBA00023136"/>
    </source>
</evidence>
<dbReference type="RefSeq" id="WP_095896465.1">
    <property type="nucleotide sequence ID" value="NZ_CP022387.1"/>
</dbReference>
<evidence type="ECO:0000313" key="10">
    <source>
        <dbReference type="EMBL" id="ATA89907.1"/>
    </source>
</evidence>
<dbReference type="InterPro" id="IPR012910">
    <property type="entry name" value="Plug_dom"/>
</dbReference>
<evidence type="ECO:0000256" key="6">
    <source>
        <dbReference type="ARBA" id="ARBA00023237"/>
    </source>
</evidence>
<gene>
    <name evidence="10" type="ORF">CGC58_09320</name>
</gene>
<dbReference type="KEGG" id="csto:CGC58_09320"/>
<keyword evidence="3 7" id="KW-1134">Transmembrane beta strand</keyword>
<evidence type="ECO:0000256" key="2">
    <source>
        <dbReference type="ARBA" id="ARBA00022448"/>
    </source>
</evidence>
<comment type="subcellular location">
    <subcellularLocation>
        <location evidence="1 7">Cell outer membrane</location>
        <topology evidence="1 7">Multi-pass membrane protein</topology>
    </subcellularLocation>
</comment>
<dbReference type="Gene3D" id="2.170.130.10">
    <property type="entry name" value="TonB-dependent receptor, plug domain"/>
    <property type="match status" value="1"/>
</dbReference>
<keyword evidence="8" id="KW-0732">Signal</keyword>
<comment type="similarity">
    <text evidence="7">Belongs to the TonB-dependent receptor family.</text>
</comment>
<keyword evidence="2 7" id="KW-0813">Transport</keyword>
<evidence type="ECO:0000259" key="9">
    <source>
        <dbReference type="Pfam" id="PF07715"/>
    </source>
</evidence>
<dbReference type="NCBIfam" id="TIGR04057">
    <property type="entry name" value="SusC_RagA_signa"/>
    <property type="match status" value="1"/>
</dbReference>
<protein>
    <submittedName>
        <fullName evidence="10">SusC/RagA family protein</fullName>
    </submittedName>
</protein>
<keyword evidence="5 7" id="KW-0472">Membrane</keyword>
<dbReference type="Pfam" id="PF07715">
    <property type="entry name" value="Plug"/>
    <property type="match status" value="1"/>
</dbReference>
<evidence type="ECO:0000256" key="4">
    <source>
        <dbReference type="ARBA" id="ARBA00022692"/>
    </source>
</evidence>
<evidence type="ECO:0000256" key="7">
    <source>
        <dbReference type="PROSITE-ProRule" id="PRU01360"/>
    </source>
</evidence>
<name>A0A250G132_9FLAO</name>
<feature type="chain" id="PRO_5012400006" evidence="8">
    <location>
        <begin position="21"/>
        <end position="1116"/>
    </location>
</feature>
<keyword evidence="6 7" id="KW-0998">Cell outer membrane</keyword>
<dbReference type="InterPro" id="IPR037066">
    <property type="entry name" value="Plug_dom_sf"/>
</dbReference>